<proteinExistence type="predicted"/>
<sequence>MYLYRGLTKLIYAISSKNLYAKDINIYILRFSNNLKIITLYPLDRLLSLSIVLYNRLT</sequence>
<name>A0A077NKT3_XENBV</name>
<dbReference type="HOGENOM" id="CLU_2978251_0_0_6"/>
<comment type="caution">
    <text evidence="1">The sequence shown here is derived from an EMBL/GenBank/DDBJ whole genome shotgun (WGS) entry which is preliminary data.</text>
</comment>
<dbReference type="EMBL" id="CBSW010000268">
    <property type="protein sequence ID" value="CDG98907.1"/>
    <property type="molecule type" value="Genomic_DNA"/>
</dbReference>
<reference evidence="1" key="1">
    <citation type="submission" date="2013-07" db="EMBL/GenBank/DDBJ databases">
        <title>Sub-species coevolution in mutualistic symbiosis.</title>
        <authorList>
            <person name="Murfin K."/>
            <person name="Klassen J."/>
            <person name="Lee M."/>
            <person name="Forst S."/>
            <person name="Stock P."/>
            <person name="Goodrich-Blair H."/>
        </authorList>
    </citation>
    <scope>NUCLEOTIDE SEQUENCE [LARGE SCALE GENOMIC DNA]</scope>
    <source>
        <strain evidence="1">Puntauvense</strain>
    </source>
</reference>
<gene>
    <name evidence="1" type="ORF">XBP1_620056</name>
</gene>
<protein>
    <submittedName>
        <fullName evidence="1">Uncharacterized protein</fullName>
    </submittedName>
</protein>
<evidence type="ECO:0000313" key="2">
    <source>
        <dbReference type="Proteomes" id="UP000028511"/>
    </source>
</evidence>
<accession>A0A077NKT3</accession>
<dbReference type="Proteomes" id="UP000028511">
    <property type="component" value="Unassembled WGS sequence"/>
</dbReference>
<evidence type="ECO:0000313" key="1">
    <source>
        <dbReference type="EMBL" id="CDG98907.1"/>
    </source>
</evidence>
<dbReference type="AlphaFoldDB" id="A0A077NKT3"/>
<organism evidence="1 2">
    <name type="scientific">Xenorhabdus bovienii str. puntauvense</name>
    <dbReference type="NCBI Taxonomy" id="1398201"/>
    <lineage>
        <taxon>Bacteria</taxon>
        <taxon>Pseudomonadati</taxon>
        <taxon>Pseudomonadota</taxon>
        <taxon>Gammaproteobacteria</taxon>
        <taxon>Enterobacterales</taxon>
        <taxon>Morganellaceae</taxon>
        <taxon>Xenorhabdus</taxon>
    </lineage>
</organism>